<accession>A0A9X9XFU3</accession>
<keyword evidence="1" id="KW-0732">Signal</keyword>
<comment type="caution">
    <text evidence="2">The sequence shown here is derived from an EMBL/GenBank/DDBJ whole genome shotgun (WGS) entry which is preliminary data.</text>
</comment>
<sequence length="101" mass="11296">MARSRDVILLAALIAGAIAAPVKASATPLAPGVGTGPALVQYQPERFYYGPSPQYYGRPPQHGGPPPRQVCWNEYRRVHVGHDQWGRRMYRSVPRRVCGWR</sequence>
<feature type="chain" id="PRO_5040961085" description="Lectin-like protein BA14k" evidence="1">
    <location>
        <begin position="20"/>
        <end position="101"/>
    </location>
</feature>
<gene>
    <name evidence="2" type="ORF">GXW74_18955</name>
</gene>
<dbReference type="RefSeq" id="WP_211848111.1">
    <property type="nucleotide sequence ID" value="NZ_JAAEDL010000020.1"/>
</dbReference>
<protein>
    <recommendedName>
        <fullName evidence="4">Lectin-like protein BA14k</fullName>
    </recommendedName>
</protein>
<feature type="signal peptide" evidence="1">
    <location>
        <begin position="1"/>
        <end position="19"/>
    </location>
</feature>
<reference evidence="2" key="1">
    <citation type="submission" date="2020-01" db="EMBL/GenBank/DDBJ databases">
        <authorList>
            <person name="Rat A."/>
        </authorList>
    </citation>
    <scope>NUCLEOTIDE SEQUENCE</scope>
    <source>
        <strain evidence="2">LMG 31228</strain>
    </source>
</reference>
<evidence type="ECO:0000313" key="2">
    <source>
        <dbReference type="EMBL" id="MBR0682579.1"/>
    </source>
</evidence>
<organism evidence="2 3">
    <name type="scientific">Neoroseomonas eburnea</name>
    <dbReference type="NCBI Taxonomy" id="1346889"/>
    <lineage>
        <taxon>Bacteria</taxon>
        <taxon>Pseudomonadati</taxon>
        <taxon>Pseudomonadota</taxon>
        <taxon>Alphaproteobacteria</taxon>
        <taxon>Acetobacterales</taxon>
        <taxon>Acetobacteraceae</taxon>
        <taxon>Neoroseomonas</taxon>
    </lineage>
</organism>
<dbReference type="AlphaFoldDB" id="A0A9X9XFU3"/>
<proteinExistence type="predicted"/>
<keyword evidence="3" id="KW-1185">Reference proteome</keyword>
<dbReference type="EMBL" id="JAAEDL010000020">
    <property type="protein sequence ID" value="MBR0682579.1"/>
    <property type="molecule type" value="Genomic_DNA"/>
</dbReference>
<evidence type="ECO:0000313" key="3">
    <source>
        <dbReference type="Proteomes" id="UP001138709"/>
    </source>
</evidence>
<dbReference type="Proteomes" id="UP001138709">
    <property type="component" value="Unassembled WGS sequence"/>
</dbReference>
<name>A0A9X9XFU3_9PROT</name>
<evidence type="ECO:0008006" key="4">
    <source>
        <dbReference type="Google" id="ProtNLM"/>
    </source>
</evidence>
<evidence type="ECO:0000256" key="1">
    <source>
        <dbReference type="SAM" id="SignalP"/>
    </source>
</evidence>
<reference evidence="2" key="2">
    <citation type="journal article" date="2021" name="Syst. Appl. Microbiol.">
        <title>Roseomonas hellenica sp. nov., isolated from roots of wild-growing Alkanna tinctoria.</title>
        <authorList>
            <person name="Rat A."/>
            <person name="Naranjo H.D."/>
            <person name="Lebbe L."/>
            <person name="Cnockaert M."/>
            <person name="Krigas N."/>
            <person name="Grigoriadou K."/>
            <person name="Maloupa E."/>
            <person name="Willems A."/>
        </authorList>
    </citation>
    <scope>NUCLEOTIDE SEQUENCE</scope>
    <source>
        <strain evidence="2">LMG 31228</strain>
    </source>
</reference>